<feature type="domain" description="Ketoreductase" evidence="4">
    <location>
        <begin position="10"/>
        <end position="193"/>
    </location>
</feature>
<keyword evidence="2" id="KW-0560">Oxidoreductase</keyword>
<proteinExistence type="inferred from homology"/>
<dbReference type="PROSITE" id="PS00061">
    <property type="entry name" value="ADH_SHORT"/>
    <property type="match status" value="1"/>
</dbReference>
<accession>A0A1A2T3E6</accession>
<sequence length="274" mass="29054">MALPTPSPTSTAVVTGASSGIGADIARELADRGHGVTLVARREDRLRELADELAGRVRVEVIACDVGDSAARAGLLDEVARRGLTVDILVNNAGIGTIGSVTTTSVDDEIAQVRVNVEAVIDLTTRVVQQMAPRGKGAILNVGSTAGYHPFPGQVGYAATKAFVITYTEGLRGELAGTGVTVALLNPGPVRTEFLESAGMDERTFADAFPKFMWKPARDVARAGVDALDHDRATVIPGLPSQISTRLFQFMPRRVLLPLLKNQHPGLRRDRSAP</sequence>
<organism evidence="5 6">
    <name type="scientific">Mycobacterium mantenii</name>
    <dbReference type="NCBI Taxonomy" id="560555"/>
    <lineage>
        <taxon>Bacteria</taxon>
        <taxon>Bacillati</taxon>
        <taxon>Actinomycetota</taxon>
        <taxon>Actinomycetes</taxon>
        <taxon>Mycobacteriales</taxon>
        <taxon>Mycobacteriaceae</taxon>
        <taxon>Mycobacterium</taxon>
        <taxon>Mycobacterium avium complex (MAC)</taxon>
    </lineage>
</organism>
<dbReference type="CDD" id="cd05233">
    <property type="entry name" value="SDR_c"/>
    <property type="match status" value="1"/>
</dbReference>
<evidence type="ECO:0000313" key="6">
    <source>
        <dbReference type="Proteomes" id="UP000092389"/>
    </source>
</evidence>
<dbReference type="RefSeq" id="WP_067837605.1">
    <property type="nucleotide sequence ID" value="NZ_LZJP01000066.1"/>
</dbReference>
<dbReference type="InterPro" id="IPR036291">
    <property type="entry name" value="NAD(P)-bd_dom_sf"/>
</dbReference>
<evidence type="ECO:0000256" key="3">
    <source>
        <dbReference type="RuleBase" id="RU000363"/>
    </source>
</evidence>
<protein>
    <submittedName>
        <fullName evidence="5">Oxidoreductase</fullName>
    </submittedName>
</protein>
<dbReference type="AlphaFoldDB" id="A0A1A2T3E6"/>
<dbReference type="OrthoDB" id="9797538at2"/>
<dbReference type="PANTHER" id="PTHR44196:SF2">
    <property type="entry name" value="SHORT-CHAIN DEHYDROGENASE-RELATED"/>
    <property type="match status" value="1"/>
</dbReference>
<accession>A0A1A2TDG3</accession>
<reference evidence="5 6" key="1">
    <citation type="submission" date="2016-06" db="EMBL/GenBank/DDBJ databases">
        <authorList>
            <person name="Kjaerup R.B."/>
            <person name="Dalgaard T.S."/>
            <person name="Juul-Madsen H.R."/>
        </authorList>
    </citation>
    <scope>NUCLEOTIDE SEQUENCE [LARGE SCALE GENOMIC DNA]</scope>
    <source>
        <strain evidence="5 6">E152</strain>
    </source>
</reference>
<dbReference type="Pfam" id="PF00106">
    <property type="entry name" value="adh_short"/>
    <property type="match status" value="1"/>
</dbReference>
<dbReference type="PRINTS" id="PR00081">
    <property type="entry name" value="GDHRDH"/>
</dbReference>
<dbReference type="PANTHER" id="PTHR44196">
    <property type="entry name" value="DEHYDROGENASE/REDUCTASE SDR FAMILY MEMBER 7B"/>
    <property type="match status" value="1"/>
</dbReference>
<gene>
    <name evidence="5" type="ORF">A5683_01825</name>
</gene>
<comment type="similarity">
    <text evidence="1 3">Belongs to the short-chain dehydrogenases/reductases (SDR) family.</text>
</comment>
<evidence type="ECO:0000256" key="2">
    <source>
        <dbReference type="ARBA" id="ARBA00023002"/>
    </source>
</evidence>
<dbReference type="PRINTS" id="PR00080">
    <property type="entry name" value="SDRFAMILY"/>
</dbReference>
<comment type="caution">
    <text evidence="5">The sequence shown here is derived from an EMBL/GenBank/DDBJ whole genome shotgun (WGS) entry which is preliminary data.</text>
</comment>
<dbReference type="InterPro" id="IPR002347">
    <property type="entry name" value="SDR_fam"/>
</dbReference>
<dbReference type="Gene3D" id="3.40.50.720">
    <property type="entry name" value="NAD(P)-binding Rossmann-like Domain"/>
    <property type="match status" value="1"/>
</dbReference>
<dbReference type="SUPFAM" id="SSF51735">
    <property type="entry name" value="NAD(P)-binding Rossmann-fold domains"/>
    <property type="match status" value="1"/>
</dbReference>
<evidence type="ECO:0000313" key="5">
    <source>
        <dbReference type="EMBL" id="OBH74429.1"/>
    </source>
</evidence>
<dbReference type="GO" id="GO:0016020">
    <property type="term" value="C:membrane"/>
    <property type="evidence" value="ECO:0007669"/>
    <property type="project" value="TreeGrafter"/>
</dbReference>
<dbReference type="InterPro" id="IPR020904">
    <property type="entry name" value="Sc_DH/Rdtase_CS"/>
</dbReference>
<dbReference type="Proteomes" id="UP000092389">
    <property type="component" value="Unassembled WGS sequence"/>
</dbReference>
<dbReference type="GO" id="GO:0016491">
    <property type="term" value="F:oxidoreductase activity"/>
    <property type="evidence" value="ECO:0007669"/>
    <property type="project" value="UniProtKB-KW"/>
</dbReference>
<dbReference type="InterPro" id="IPR057326">
    <property type="entry name" value="KR_dom"/>
</dbReference>
<name>A0A1A2T3E6_MYCNT</name>
<evidence type="ECO:0000256" key="1">
    <source>
        <dbReference type="ARBA" id="ARBA00006484"/>
    </source>
</evidence>
<dbReference type="EMBL" id="LZJU01000101">
    <property type="protein sequence ID" value="OBH74429.1"/>
    <property type="molecule type" value="Genomic_DNA"/>
</dbReference>
<dbReference type="SMART" id="SM00822">
    <property type="entry name" value="PKS_KR"/>
    <property type="match status" value="1"/>
</dbReference>
<dbReference type="PIRSF" id="PIRSF000126">
    <property type="entry name" value="11-beta-HSD1"/>
    <property type="match status" value="1"/>
</dbReference>
<evidence type="ECO:0000259" key="4">
    <source>
        <dbReference type="SMART" id="SM00822"/>
    </source>
</evidence>